<keyword evidence="21" id="KW-1185">Reference proteome</keyword>
<keyword evidence="15" id="KW-0917">Virion maturation</keyword>
<dbReference type="PANTHER" id="PTHR42648:SF11">
    <property type="entry name" value="TRANSPOSON TY4-P GAG-POL POLYPROTEIN"/>
    <property type="match status" value="1"/>
</dbReference>
<keyword evidence="16" id="KW-0233">DNA recombination</keyword>
<keyword evidence="4" id="KW-0540">Nuclease</keyword>
<feature type="compositionally biased region" description="Polar residues" evidence="18">
    <location>
        <begin position="1124"/>
        <end position="1134"/>
    </location>
</feature>
<name>A0ABQ5A380_9ASTR</name>
<evidence type="ECO:0000259" key="19">
    <source>
        <dbReference type="PROSITE" id="PS50994"/>
    </source>
</evidence>
<keyword evidence="10" id="KW-0067">ATP-binding</keyword>
<evidence type="ECO:0000313" key="20">
    <source>
        <dbReference type="EMBL" id="GJS97039.1"/>
    </source>
</evidence>
<evidence type="ECO:0000256" key="16">
    <source>
        <dbReference type="ARBA" id="ARBA00023172"/>
    </source>
</evidence>
<evidence type="ECO:0000256" key="13">
    <source>
        <dbReference type="ARBA" id="ARBA00022918"/>
    </source>
</evidence>
<dbReference type="InterPro" id="IPR025724">
    <property type="entry name" value="GAG-pre-integrase_dom"/>
</dbReference>
<dbReference type="PROSITE" id="PS50994">
    <property type="entry name" value="INTEGRASE"/>
    <property type="match status" value="1"/>
</dbReference>
<evidence type="ECO:0000256" key="12">
    <source>
        <dbReference type="ARBA" id="ARBA00022908"/>
    </source>
</evidence>
<comment type="caution">
    <text evidence="20">The sequence shown here is derived from an EMBL/GenBank/DDBJ whole genome shotgun (WGS) entry which is preliminary data.</text>
</comment>
<keyword evidence="5" id="KW-0479">Metal-binding</keyword>
<keyword evidence="6" id="KW-0547">Nucleotide-binding</keyword>
<dbReference type="EMBL" id="BQNB010011931">
    <property type="protein sequence ID" value="GJS97039.1"/>
    <property type="molecule type" value="Genomic_DNA"/>
</dbReference>
<reference evidence="20" key="1">
    <citation type="journal article" date="2022" name="Int. J. Mol. Sci.">
        <title>Draft Genome of Tanacetum Coccineum: Genomic Comparison of Closely Related Tanacetum-Family Plants.</title>
        <authorList>
            <person name="Yamashiro T."/>
            <person name="Shiraishi A."/>
            <person name="Nakayama K."/>
            <person name="Satake H."/>
        </authorList>
    </citation>
    <scope>NUCLEOTIDE SEQUENCE</scope>
</reference>
<dbReference type="InterPro" id="IPR054722">
    <property type="entry name" value="PolX-like_BBD"/>
</dbReference>
<evidence type="ECO:0000256" key="14">
    <source>
        <dbReference type="ARBA" id="ARBA00022932"/>
    </source>
</evidence>
<evidence type="ECO:0000256" key="2">
    <source>
        <dbReference type="ARBA" id="ARBA00022612"/>
    </source>
</evidence>
<evidence type="ECO:0000256" key="11">
    <source>
        <dbReference type="ARBA" id="ARBA00022842"/>
    </source>
</evidence>
<dbReference type="Pfam" id="PF22936">
    <property type="entry name" value="Pol_BBD"/>
    <property type="match status" value="1"/>
</dbReference>
<evidence type="ECO:0000256" key="10">
    <source>
        <dbReference type="ARBA" id="ARBA00022840"/>
    </source>
</evidence>
<evidence type="ECO:0000256" key="9">
    <source>
        <dbReference type="ARBA" id="ARBA00022801"/>
    </source>
</evidence>
<sequence length="1504" mass="171430">MQGTSYDSNTGKCVQDIREDTIRLSRKTNFREAHNNAKRKWAHTRNVKAKATQDSLLQGQDATNKQAQGSESSNGLRTVVDSCRGTGYRTLKLSDNSPVNEVRHSMWTMSLKLMNVMCIEPYVDEVAIGYKNPLCLARAKQAQSVLYSGHALVTTNHAPTLIHDSEDTSLFKEVKEMEEIFDQMNNEVDKNTVDKQCAEIEKKNLLIENENLIVNCLSTQLLQNDVYQHLQESFDNKNSQASQEAPDFNSFFKIKNLEHQIQEKDNVIRHLKDLVANVNDRSREPYNAIDVTALIEQNDCDRVELEKVKQHYKELYDSIKITRAHTSEKTSTMLNEIESLKAQLRSKEPCFTSEYVKPKVFAPGMYVIDVKSIPHPLKNNRSAHLNYVNHLKESVEMVREIVEELIAPFKKENKKEVEVRLRTNKSVWTKVNPVDSGISSKRVVINPNSESMCKTCNKCLNSASHGMCVVNILNSVNVTPTVRIVLNKEKQIWKPKGKLSDNSLSKTQRVWKATGKLFADIGYQWRPTGKKLTLGKLDCGSQWRPTGKKFALGEICQFTKLSVKCSTLSANQQVMLWYLDSGCSKHMTGNRSKLMNFVEKFIGSVRFGNDHLGAIMGYGDYVMGDSVISRVYYVEGLGHNLFSVGQFCDSDLEVAFRKHTCFVRDIKGTDILKGSRGTNLYTISIDEMLKSSPICLLSKASKSKSWLWHRRLNHLNFGTINDLARKDLVRGLPRLKFEKDHLCSACQLGKSKKFSHRPKSENTNMEVLHTLHMDLCGPMRVQSIKGKKYILVIVDDYSRFTWVKFLRSKDETPEFVTNFLKQIQVGLNKTVRFIRTDNGTEFVNQVMSEYYEGVGIFHQKSVPRTPQQNGVVERRNRTLVEAARTMMIFSKAPMFLWAEAVATACYTQNRSLIHTRHNKTPYELVHDKKPDLTFFRVFGALCYPTNDSENLGKFQAKADIGIFVGYAPSRKGYRIYNKRTRRLMETIHVTFDEMHQSMAPARMSSGPEPFMMTPGQLNSGLAPTDKELEMLFQPMFDEHFEQTRVNEPVPSATEINAQVVPPGTSLSTTIAQDAPSTSASSSTSDIHLPVKHHEIAEEPIQEDPPIIHDVLHPSHNLATGDPGSAQSSSGNVNSPDHLRRWTKDHPLDNIVGNPSRPVSTRKQLASDALWCCFHTELSRVEPKNFKMAVIEDCWFQAMQDEIHKFDRLEVWELVPRPIYVMVIALKWIYKVKLDEYGDVLKNKARLVAKGYRQEEGIDFEESFAPVARIEAIRIFIANAATKNMIIYQMDVKTAFLNGDLQEEVFVSQPEGFEDQDNPTHVYRLKKALYGLKQAPRAWYDTLSKFLMANNFFKGAVDPTLFTRKSGKHILLVQIYIDDIIFASTDHNACNIFSKEISSKFQMSMMGQINMVGSLVHVDTTNGGIDCETGRDLLGTPVTKSRFRGTWLAPLIYLTALMQRRIRRDVQDSRRSTRESAQFWELDWLSWVIQESKRERAISSTEVNT</sequence>
<keyword evidence="3" id="KW-0645">Protease</keyword>
<evidence type="ECO:0000256" key="8">
    <source>
        <dbReference type="ARBA" id="ARBA00022759"/>
    </source>
</evidence>
<dbReference type="Pfam" id="PF25597">
    <property type="entry name" value="SH3_retrovirus"/>
    <property type="match status" value="1"/>
</dbReference>
<dbReference type="Pfam" id="PF00665">
    <property type="entry name" value="rve"/>
    <property type="match status" value="1"/>
</dbReference>
<feature type="region of interest" description="Disordered" evidence="18">
    <location>
        <begin position="50"/>
        <end position="78"/>
    </location>
</feature>
<keyword evidence="9" id="KW-0378">Hydrolase</keyword>
<feature type="region of interest" description="Disordered" evidence="18">
    <location>
        <begin position="1106"/>
        <end position="1158"/>
    </location>
</feature>
<organism evidence="20 21">
    <name type="scientific">Tanacetum coccineum</name>
    <dbReference type="NCBI Taxonomy" id="301880"/>
    <lineage>
        <taxon>Eukaryota</taxon>
        <taxon>Viridiplantae</taxon>
        <taxon>Streptophyta</taxon>
        <taxon>Embryophyta</taxon>
        <taxon>Tracheophyta</taxon>
        <taxon>Spermatophyta</taxon>
        <taxon>Magnoliopsida</taxon>
        <taxon>eudicotyledons</taxon>
        <taxon>Gunneridae</taxon>
        <taxon>Pentapetalae</taxon>
        <taxon>asterids</taxon>
        <taxon>campanulids</taxon>
        <taxon>Asterales</taxon>
        <taxon>Asteraceae</taxon>
        <taxon>Asteroideae</taxon>
        <taxon>Anthemideae</taxon>
        <taxon>Anthemidinae</taxon>
        <taxon>Tanacetum</taxon>
    </lineage>
</organism>
<dbReference type="InterPro" id="IPR036397">
    <property type="entry name" value="RNaseH_sf"/>
</dbReference>
<keyword evidence="2" id="KW-1188">Viral release from host cell</keyword>
<keyword evidence="7" id="KW-0064">Aspartyl protease</keyword>
<dbReference type="Pfam" id="PF13976">
    <property type="entry name" value="gag_pre-integrs"/>
    <property type="match status" value="1"/>
</dbReference>
<dbReference type="InterPro" id="IPR012337">
    <property type="entry name" value="RNaseH-like_sf"/>
</dbReference>
<comment type="function">
    <text evidence="1">The aspartyl protease (PR) mediates the proteolytic cleavages of the Gag and Gag-Pol polyproteins after assembly of the VLP.</text>
</comment>
<dbReference type="Proteomes" id="UP001151760">
    <property type="component" value="Unassembled WGS sequence"/>
</dbReference>
<keyword evidence="14" id="KW-0548">Nucleotidyltransferase</keyword>
<keyword evidence="13" id="KW-0695">RNA-directed DNA polymerase</keyword>
<keyword evidence="17" id="KW-0511">Multifunctional enzyme</keyword>
<dbReference type="Gene3D" id="3.30.420.10">
    <property type="entry name" value="Ribonuclease H-like superfamily/Ribonuclease H"/>
    <property type="match status" value="1"/>
</dbReference>
<reference evidence="20" key="2">
    <citation type="submission" date="2022-01" db="EMBL/GenBank/DDBJ databases">
        <authorList>
            <person name="Yamashiro T."/>
            <person name="Shiraishi A."/>
            <person name="Satake H."/>
            <person name="Nakayama K."/>
        </authorList>
    </citation>
    <scope>NUCLEOTIDE SEQUENCE</scope>
</reference>
<dbReference type="SUPFAM" id="SSF56672">
    <property type="entry name" value="DNA/RNA polymerases"/>
    <property type="match status" value="1"/>
</dbReference>
<dbReference type="InterPro" id="IPR001584">
    <property type="entry name" value="Integrase_cat-core"/>
</dbReference>
<proteinExistence type="predicted"/>
<dbReference type="PANTHER" id="PTHR42648">
    <property type="entry name" value="TRANSPOSASE, PUTATIVE-RELATED"/>
    <property type="match status" value="1"/>
</dbReference>
<evidence type="ECO:0000256" key="18">
    <source>
        <dbReference type="SAM" id="MobiDB-lite"/>
    </source>
</evidence>
<keyword evidence="14" id="KW-0239">DNA-directed DNA polymerase</keyword>
<feature type="compositionally biased region" description="Polar residues" evidence="18">
    <location>
        <begin position="52"/>
        <end position="76"/>
    </location>
</feature>
<evidence type="ECO:0000256" key="5">
    <source>
        <dbReference type="ARBA" id="ARBA00022723"/>
    </source>
</evidence>
<feature type="compositionally biased region" description="Basic and acidic residues" evidence="18">
    <location>
        <begin position="1136"/>
        <end position="1147"/>
    </location>
</feature>
<evidence type="ECO:0000256" key="4">
    <source>
        <dbReference type="ARBA" id="ARBA00022722"/>
    </source>
</evidence>
<accession>A0ABQ5A380</accession>
<feature type="domain" description="Integrase catalytic" evidence="19">
    <location>
        <begin position="754"/>
        <end position="929"/>
    </location>
</feature>
<protein>
    <submittedName>
        <fullName evidence="20">Ribonuclease H-like domain-containing protein</fullName>
    </submittedName>
</protein>
<keyword evidence="14" id="KW-0808">Transferase</keyword>
<gene>
    <name evidence="20" type="ORF">Tco_0804007</name>
</gene>
<dbReference type="InterPro" id="IPR057670">
    <property type="entry name" value="SH3_retrovirus"/>
</dbReference>
<keyword evidence="12" id="KW-0229">DNA integration</keyword>
<feature type="compositionally biased region" description="Polar residues" evidence="18">
    <location>
        <begin position="1066"/>
        <end position="1075"/>
    </location>
</feature>
<evidence type="ECO:0000256" key="3">
    <source>
        <dbReference type="ARBA" id="ARBA00022670"/>
    </source>
</evidence>
<evidence type="ECO:0000256" key="15">
    <source>
        <dbReference type="ARBA" id="ARBA00023113"/>
    </source>
</evidence>
<dbReference type="InterPro" id="IPR013103">
    <property type="entry name" value="RVT_2"/>
</dbReference>
<dbReference type="InterPro" id="IPR043502">
    <property type="entry name" value="DNA/RNA_pol_sf"/>
</dbReference>
<evidence type="ECO:0000313" key="21">
    <source>
        <dbReference type="Proteomes" id="UP001151760"/>
    </source>
</evidence>
<evidence type="ECO:0000256" key="7">
    <source>
        <dbReference type="ARBA" id="ARBA00022750"/>
    </source>
</evidence>
<dbReference type="SUPFAM" id="SSF53098">
    <property type="entry name" value="Ribonuclease H-like"/>
    <property type="match status" value="1"/>
</dbReference>
<keyword evidence="8" id="KW-0255">Endonuclease</keyword>
<evidence type="ECO:0000256" key="1">
    <source>
        <dbReference type="ARBA" id="ARBA00002180"/>
    </source>
</evidence>
<dbReference type="InterPro" id="IPR039537">
    <property type="entry name" value="Retrotran_Ty1/copia-like"/>
</dbReference>
<evidence type="ECO:0000256" key="17">
    <source>
        <dbReference type="ARBA" id="ARBA00023268"/>
    </source>
</evidence>
<dbReference type="Pfam" id="PF07727">
    <property type="entry name" value="RVT_2"/>
    <property type="match status" value="1"/>
</dbReference>
<keyword evidence="11" id="KW-0460">Magnesium</keyword>
<evidence type="ECO:0000256" key="6">
    <source>
        <dbReference type="ARBA" id="ARBA00022741"/>
    </source>
</evidence>
<feature type="region of interest" description="Disordered" evidence="18">
    <location>
        <begin position="1066"/>
        <end position="1085"/>
    </location>
</feature>